<keyword evidence="5" id="KW-0325">Glycoprotein</keyword>
<dbReference type="EMBL" id="CAWYQH010000013">
    <property type="protein sequence ID" value="CAK8675062.1"/>
    <property type="molecule type" value="Genomic_DNA"/>
</dbReference>
<keyword evidence="3" id="KW-0732">Signal</keyword>
<evidence type="ECO:0000256" key="6">
    <source>
        <dbReference type="ARBA" id="ARBA00023228"/>
    </source>
</evidence>
<name>A0ABP0F5D2_CLALP</name>
<dbReference type="PANTHER" id="PTHR11247">
    <property type="entry name" value="PALMITOYL-PROTEIN THIOESTERASE/DOLICHYLDIPHOSPHATASE 1"/>
    <property type="match status" value="1"/>
</dbReference>
<organism evidence="10 12">
    <name type="scientific">Clavelina lepadiformis</name>
    <name type="common">Light-bulb sea squirt</name>
    <name type="synonym">Ascidia lepadiformis</name>
    <dbReference type="NCBI Taxonomy" id="159417"/>
    <lineage>
        <taxon>Eukaryota</taxon>
        <taxon>Metazoa</taxon>
        <taxon>Chordata</taxon>
        <taxon>Tunicata</taxon>
        <taxon>Ascidiacea</taxon>
        <taxon>Aplousobranchia</taxon>
        <taxon>Clavelinidae</taxon>
        <taxon>Clavelina</taxon>
    </lineage>
</organism>
<dbReference type="Proteomes" id="UP001642483">
    <property type="component" value="Unassembled WGS sequence"/>
</dbReference>
<evidence type="ECO:0000313" key="10">
    <source>
        <dbReference type="EMBL" id="CAK8674919.1"/>
    </source>
</evidence>
<dbReference type="EMBL" id="CAWYQH010000013">
    <property type="protein sequence ID" value="CAK8674919.1"/>
    <property type="molecule type" value="Genomic_DNA"/>
</dbReference>
<comment type="subcellular location">
    <subcellularLocation>
        <location evidence="1">Lysosome</location>
    </subcellularLocation>
</comment>
<evidence type="ECO:0000256" key="4">
    <source>
        <dbReference type="ARBA" id="ARBA00022801"/>
    </source>
</evidence>
<dbReference type="SUPFAM" id="SSF53474">
    <property type="entry name" value="alpha/beta-Hydrolases"/>
    <property type="match status" value="1"/>
</dbReference>
<evidence type="ECO:0000256" key="8">
    <source>
        <dbReference type="ARBA" id="ARBA00093223"/>
    </source>
</evidence>
<dbReference type="InterPro" id="IPR029058">
    <property type="entry name" value="AB_hydrolase_fold"/>
</dbReference>
<comment type="catalytic activity">
    <reaction evidence="8">
        <text>S-hexadecanoyl-N-acetylcysteamine + H2O = N-acetylcysteamine + hexadecanoate + H(+)</text>
        <dbReference type="Rhea" id="RHEA:84099"/>
        <dbReference type="ChEBI" id="CHEBI:7896"/>
        <dbReference type="ChEBI" id="CHEBI:15377"/>
        <dbReference type="ChEBI" id="CHEBI:15378"/>
        <dbReference type="ChEBI" id="CHEBI:74410"/>
        <dbReference type="ChEBI" id="CHEBI:233601"/>
    </reaction>
</comment>
<evidence type="ECO:0000313" key="12">
    <source>
        <dbReference type="Proteomes" id="UP001642483"/>
    </source>
</evidence>
<dbReference type="EC" id="3.1.2.2" evidence="7"/>
<evidence type="ECO:0000256" key="5">
    <source>
        <dbReference type="ARBA" id="ARBA00023180"/>
    </source>
</evidence>
<evidence type="ECO:0000256" key="9">
    <source>
        <dbReference type="ARBA" id="ARBA00093353"/>
    </source>
</evidence>
<proteinExistence type="inferred from homology"/>
<protein>
    <recommendedName>
        <fullName evidence="7">palmitoyl-CoA hydrolase</fullName>
        <ecNumber evidence="7">3.1.2.2</ecNumber>
    </recommendedName>
</protein>
<sequence length="298" mass="34614">MILDPWRNRLWSYITCLMITMQVTKVHGYKPVIILHGILDAAADLKHLENFIKKAHPGTVVYSLDVYDHYASLNPLWDQVEYIKNLTKSMMDSSEDGVHFIGYSQGGLIGRGLIQTSNEHKVNNFIALSSPLNGQFGDTSYLNALFPSTYKEKLYELFYSHYGQRWSIGNYWKDPHHKKLYGLYSSYLALLNNESLKSDFSYQNSWQRNFQRLNNVVLIGGPDDGVISPWQSAQFACYNEREDVVPMRNLQIYKDDVFGLKSLDRRGSLHECTMANVHHIYWHRTEAVFKKCIEPWLT</sequence>
<evidence type="ECO:0000256" key="7">
    <source>
        <dbReference type="ARBA" id="ARBA00038848"/>
    </source>
</evidence>
<comment type="function">
    <text evidence="9">Catalyzes the cleavage of thioester bonds from S-palmitoyl-CoA or S-palmitoyl-N-acetylcysteamine (unbranched structures) but does not have activity against palmitoylcysteine or palmitoylated proteins, branched structures or bulky head groups. Conversely, hydrolyzes both long and short chain fatty acyl-CoA substrate.</text>
</comment>
<dbReference type="PANTHER" id="PTHR11247:SF27">
    <property type="entry name" value="LYSOSOMAL THIOESTERASE PPT2"/>
    <property type="match status" value="1"/>
</dbReference>
<reference evidence="10 12" key="1">
    <citation type="submission" date="2024-02" db="EMBL/GenBank/DDBJ databases">
        <authorList>
            <person name="Daric V."/>
            <person name="Darras S."/>
        </authorList>
    </citation>
    <scope>NUCLEOTIDE SEQUENCE [LARGE SCALE GENOMIC DNA]</scope>
</reference>
<comment type="caution">
    <text evidence="10">The sequence shown here is derived from an EMBL/GenBank/DDBJ whole genome shotgun (WGS) entry which is preliminary data.</text>
</comment>
<dbReference type="Gene3D" id="3.40.50.1820">
    <property type="entry name" value="alpha/beta hydrolase"/>
    <property type="match status" value="1"/>
</dbReference>
<comment type="similarity">
    <text evidence="2">Belongs to the palmitoyl-protein thioesterase family.</text>
</comment>
<gene>
    <name evidence="10" type="ORF">CVLEPA_LOCUS4571</name>
    <name evidence="11" type="ORF">CVLEPA_LOCUS4687</name>
</gene>
<evidence type="ECO:0000256" key="3">
    <source>
        <dbReference type="ARBA" id="ARBA00022729"/>
    </source>
</evidence>
<keyword evidence="4" id="KW-0378">Hydrolase</keyword>
<evidence type="ECO:0000256" key="1">
    <source>
        <dbReference type="ARBA" id="ARBA00004371"/>
    </source>
</evidence>
<evidence type="ECO:0000256" key="2">
    <source>
        <dbReference type="ARBA" id="ARBA00010758"/>
    </source>
</evidence>
<keyword evidence="6" id="KW-0458">Lysosome</keyword>
<accession>A0ABP0F5D2</accession>
<keyword evidence="12" id="KW-1185">Reference proteome</keyword>
<evidence type="ECO:0000313" key="11">
    <source>
        <dbReference type="EMBL" id="CAK8675062.1"/>
    </source>
</evidence>
<dbReference type="Pfam" id="PF02089">
    <property type="entry name" value="Palm_thioest"/>
    <property type="match status" value="1"/>
</dbReference>